<dbReference type="EMBL" id="MU005786">
    <property type="protein sequence ID" value="KAF2703548.1"/>
    <property type="molecule type" value="Genomic_DNA"/>
</dbReference>
<reference evidence="1" key="1">
    <citation type="journal article" date="2020" name="Stud. Mycol.">
        <title>101 Dothideomycetes genomes: a test case for predicting lifestyles and emergence of pathogens.</title>
        <authorList>
            <person name="Haridas S."/>
            <person name="Albert R."/>
            <person name="Binder M."/>
            <person name="Bloem J."/>
            <person name="Labutti K."/>
            <person name="Salamov A."/>
            <person name="Andreopoulos B."/>
            <person name="Baker S."/>
            <person name="Barry K."/>
            <person name="Bills G."/>
            <person name="Bluhm B."/>
            <person name="Cannon C."/>
            <person name="Castanera R."/>
            <person name="Culley D."/>
            <person name="Daum C."/>
            <person name="Ezra D."/>
            <person name="Gonzalez J."/>
            <person name="Henrissat B."/>
            <person name="Kuo A."/>
            <person name="Liang C."/>
            <person name="Lipzen A."/>
            <person name="Lutzoni F."/>
            <person name="Magnuson J."/>
            <person name="Mondo S."/>
            <person name="Nolan M."/>
            <person name="Ohm R."/>
            <person name="Pangilinan J."/>
            <person name="Park H.-J."/>
            <person name="Ramirez L."/>
            <person name="Alfaro M."/>
            <person name="Sun H."/>
            <person name="Tritt A."/>
            <person name="Yoshinaga Y."/>
            <person name="Zwiers L.-H."/>
            <person name="Turgeon B."/>
            <person name="Goodwin S."/>
            <person name="Spatafora J."/>
            <person name="Crous P."/>
            <person name="Grigoriev I."/>
        </authorList>
    </citation>
    <scope>NUCLEOTIDE SEQUENCE</scope>
    <source>
        <strain evidence="1">CBS 279.74</strain>
    </source>
</reference>
<gene>
    <name evidence="1" type="ORF">K504DRAFT_391929</name>
</gene>
<dbReference type="AlphaFoldDB" id="A0A6G1JSL8"/>
<sequence>KTVALSSCEAEYIAYKDAVKESIYLNNILNSIFKDIKQLLNSTNILLTNSKSVIELARNPIYYA</sequence>
<accession>A0A6G1JSL8</accession>
<evidence type="ECO:0000313" key="2">
    <source>
        <dbReference type="Proteomes" id="UP000799428"/>
    </source>
</evidence>
<name>A0A6G1JSL8_9PLEO</name>
<protein>
    <submittedName>
        <fullName evidence="1">Uncharacterized protein</fullName>
    </submittedName>
</protein>
<evidence type="ECO:0000313" key="1">
    <source>
        <dbReference type="EMBL" id="KAF2703548.1"/>
    </source>
</evidence>
<organism evidence="1 2">
    <name type="scientific">Pleomassaria siparia CBS 279.74</name>
    <dbReference type="NCBI Taxonomy" id="1314801"/>
    <lineage>
        <taxon>Eukaryota</taxon>
        <taxon>Fungi</taxon>
        <taxon>Dikarya</taxon>
        <taxon>Ascomycota</taxon>
        <taxon>Pezizomycotina</taxon>
        <taxon>Dothideomycetes</taxon>
        <taxon>Pleosporomycetidae</taxon>
        <taxon>Pleosporales</taxon>
        <taxon>Pleomassariaceae</taxon>
        <taxon>Pleomassaria</taxon>
    </lineage>
</organism>
<proteinExistence type="predicted"/>
<keyword evidence="2" id="KW-1185">Reference proteome</keyword>
<feature type="non-terminal residue" evidence="1">
    <location>
        <position position="1"/>
    </location>
</feature>
<dbReference type="Proteomes" id="UP000799428">
    <property type="component" value="Unassembled WGS sequence"/>
</dbReference>
<dbReference type="OrthoDB" id="3693885at2759"/>